<dbReference type="Pfam" id="PF10397">
    <property type="entry name" value="ADSL_C"/>
    <property type="match status" value="1"/>
</dbReference>
<dbReference type="InterPro" id="IPR008948">
    <property type="entry name" value="L-Aspartase-like"/>
</dbReference>
<sequence>MNYLPGGLRVRDLPENIDELFTSESLWQSWLDVEAALALAQGELGMIPAHCAARIAAQCRLAGFDLPALKADIALTMAPVLSLTHALAGLCGPEAGGYVHWGATTQNVMMTGRLLQLRKAHALLLRRLAQVLEALGDLASRGAGQVTVGRTNRKHALPITFGFKAATWIDEMLRCVQRLREVEPRTFRLVFGGAIGAMQSFGAQGPALARNLAARLGLRDSLVHSRNTLDSMSEYVLALALFGMACSRIGKELYILMTEEIDEVEEALGPGVIGSSTMPQKNNPKHVVALLARAARLRAMAAPALEAGQPSHEGDAASNQLIAELVDQSAILAYDLARRLDWLLRNLRLKPENMLRNLKLSADVVASENLMLLLAQGMGRQAAHDLVHELIARHKQAGTPVLELLLRHPAVAGRYDAEQLRHALDPAHYTGLSTEIALAATDQARHDAAAIRDAFPQAPCPA</sequence>
<dbReference type="EMBL" id="NJIH01000006">
    <property type="protein sequence ID" value="OWT60230.1"/>
    <property type="molecule type" value="Genomic_DNA"/>
</dbReference>
<gene>
    <name evidence="2" type="ORF">CEY11_11260</name>
</gene>
<proteinExistence type="predicted"/>
<dbReference type="InterPro" id="IPR000362">
    <property type="entry name" value="Fumarate_lyase_fam"/>
</dbReference>
<name>A0A225MJX8_9BURK</name>
<dbReference type="Pfam" id="PF00206">
    <property type="entry name" value="Lyase_1"/>
    <property type="match status" value="1"/>
</dbReference>
<dbReference type="InterPro" id="IPR019468">
    <property type="entry name" value="AdenyloSucc_lyase_C"/>
</dbReference>
<dbReference type="SMART" id="SM00998">
    <property type="entry name" value="ADSL_C"/>
    <property type="match status" value="1"/>
</dbReference>
<evidence type="ECO:0000313" key="2">
    <source>
        <dbReference type="EMBL" id="OWT60230.1"/>
    </source>
</evidence>
<dbReference type="SUPFAM" id="SSF48557">
    <property type="entry name" value="L-aspartase-like"/>
    <property type="match status" value="1"/>
</dbReference>
<organism evidence="2 3">
    <name type="scientific">Candidimonas nitroreducens</name>
    <dbReference type="NCBI Taxonomy" id="683354"/>
    <lineage>
        <taxon>Bacteria</taxon>
        <taxon>Pseudomonadati</taxon>
        <taxon>Pseudomonadota</taxon>
        <taxon>Betaproteobacteria</taxon>
        <taxon>Burkholderiales</taxon>
        <taxon>Alcaligenaceae</taxon>
        <taxon>Candidimonas</taxon>
    </lineage>
</organism>
<dbReference type="PROSITE" id="PS00163">
    <property type="entry name" value="FUMARATE_LYASES"/>
    <property type="match status" value="1"/>
</dbReference>
<evidence type="ECO:0000313" key="3">
    <source>
        <dbReference type="Proteomes" id="UP000214603"/>
    </source>
</evidence>
<dbReference type="Gene3D" id="1.10.275.10">
    <property type="entry name" value="Fumarase/aspartase (N-terminal domain)"/>
    <property type="match status" value="1"/>
</dbReference>
<protein>
    <submittedName>
        <fullName evidence="2">Fumarate lyase</fullName>
    </submittedName>
</protein>
<keyword evidence="3" id="KW-1185">Reference proteome</keyword>
<accession>A0A225MJX8</accession>
<dbReference type="InterPro" id="IPR024083">
    <property type="entry name" value="Fumarase/histidase_N"/>
</dbReference>
<dbReference type="OrthoDB" id="9768878at2"/>
<feature type="domain" description="Adenylosuccinate lyase C-terminal" evidence="1">
    <location>
        <begin position="362"/>
        <end position="441"/>
    </location>
</feature>
<dbReference type="Proteomes" id="UP000214603">
    <property type="component" value="Unassembled WGS sequence"/>
</dbReference>
<dbReference type="PRINTS" id="PR00145">
    <property type="entry name" value="ARGSUCLYASE"/>
</dbReference>
<dbReference type="RefSeq" id="WP_088603487.1">
    <property type="nucleotide sequence ID" value="NZ_NJIH01000006.1"/>
</dbReference>
<dbReference type="InterPro" id="IPR022761">
    <property type="entry name" value="Fumarate_lyase_N"/>
</dbReference>
<dbReference type="GO" id="GO:0016829">
    <property type="term" value="F:lyase activity"/>
    <property type="evidence" value="ECO:0007669"/>
    <property type="project" value="UniProtKB-KW"/>
</dbReference>
<keyword evidence="2" id="KW-0456">Lyase</keyword>
<dbReference type="InterPro" id="IPR020557">
    <property type="entry name" value="Fumarate_lyase_CS"/>
</dbReference>
<dbReference type="Gene3D" id="1.20.200.10">
    <property type="entry name" value="Fumarase/aspartase (Central domain)"/>
    <property type="match status" value="1"/>
</dbReference>
<evidence type="ECO:0000259" key="1">
    <source>
        <dbReference type="SMART" id="SM00998"/>
    </source>
</evidence>
<dbReference type="AlphaFoldDB" id="A0A225MJX8"/>
<reference evidence="3" key="1">
    <citation type="submission" date="2017-06" db="EMBL/GenBank/DDBJ databases">
        <title>Herbaspirillum phytohormonus sp. nov., isolated from the root nodule of Robinia pseudoacacia in lead-zinc mine.</title>
        <authorList>
            <person name="Fan M."/>
            <person name="Lin Y."/>
        </authorList>
    </citation>
    <scope>NUCLEOTIDE SEQUENCE [LARGE SCALE GENOMIC DNA]</scope>
    <source>
        <strain evidence="3">SC-089</strain>
    </source>
</reference>
<dbReference type="Gene3D" id="1.10.40.30">
    <property type="entry name" value="Fumarase/aspartase (C-terminal domain)"/>
    <property type="match status" value="1"/>
</dbReference>
<dbReference type="PANTHER" id="PTHR43172">
    <property type="entry name" value="ADENYLOSUCCINATE LYASE"/>
    <property type="match status" value="1"/>
</dbReference>
<dbReference type="PRINTS" id="PR00149">
    <property type="entry name" value="FUMRATELYASE"/>
</dbReference>
<comment type="caution">
    <text evidence="2">The sequence shown here is derived from an EMBL/GenBank/DDBJ whole genome shotgun (WGS) entry which is preliminary data.</text>
</comment>